<accession>A0A2T0RN09</accession>
<sequence length="112" mass="11852">MTFPARFLSVCLLAAFLLGTVYQVAAAGMMVTMDMPGAAHAQMETMSCADCDHDTRDGASECGGACVSVQMASLPVDLCVPSIRRTGKVALPEARFRTRVDLPAETPPRSLS</sequence>
<reference evidence="2 3" key="1">
    <citation type="submission" date="2018-03" db="EMBL/GenBank/DDBJ databases">
        <title>Genomic Encyclopedia of Archaeal and Bacterial Type Strains, Phase II (KMG-II): from individual species to whole genera.</title>
        <authorList>
            <person name="Goeker M."/>
        </authorList>
    </citation>
    <scope>NUCLEOTIDE SEQUENCE [LARGE SCALE GENOMIC DNA]</scope>
    <source>
        <strain evidence="2 3">DSM 29328</strain>
    </source>
</reference>
<dbReference type="AlphaFoldDB" id="A0A2T0RN09"/>
<keyword evidence="3" id="KW-1185">Reference proteome</keyword>
<comment type="caution">
    <text evidence="2">The sequence shown here is derived from an EMBL/GenBank/DDBJ whole genome shotgun (WGS) entry which is preliminary data.</text>
</comment>
<evidence type="ECO:0000256" key="1">
    <source>
        <dbReference type="SAM" id="SignalP"/>
    </source>
</evidence>
<feature type="chain" id="PRO_5015573609" evidence="1">
    <location>
        <begin position="27"/>
        <end position="112"/>
    </location>
</feature>
<evidence type="ECO:0000313" key="3">
    <source>
        <dbReference type="Proteomes" id="UP000239480"/>
    </source>
</evidence>
<name>A0A2T0RN09_9RHOB</name>
<proteinExistence type="predicted"/>
<dbReference type="Proteomes" id="UP000239480">
    <property type="component" value="Unassembled WGS sequence"/>
</dbReference>
<gene>
    <name evidence="2" type="ORF">CLV78_106114</name>
</gene>
<organism evidence="2 3">
    <name type="scientific">Aliiruegeria haliotis</name>
    <dbReference type="NCBI Taxonomy" id="1280846"/>
    <lineage>
        <taxon>Bacteria</taxon>
        <taxon>Pseudomonadati</taxon>
        <taxon>Pseudomonadota</taxon>
        <taxon>Alphaproteobacteria</taxon>
        <taxon>Rhodobacterales</taxon>
        <taxon>Roseobacteraceae</taxon>
        <taxon>Aliiruegeria</taxon>
    </lineage>
</organism>
<feature type="signal peptide" evidence="1">
    <location>
        <begin position="1"/>
        <end position="26"/>
    </location>
</feature>
<dbReference type="OrthoDB" id="9837937at2"/>
<evidence type="ECO:0000313" key="2">
    <source>
        <dbReference type="EMBL" id="PRY22574.1"/>
    </source>
</evidence>
<protein>
    <submittedName>
        <fullName evidence="2">Uncharacterized protein</fullName>
    </submittedName>
</protein>
<dbReference type="EMBL" id="PVTD01000006">
    <property type="protein sequence ID" value="PRY22574.1"/>
    <property type="molecule type" value="Genomic_DNA"/>
</dbReference>
<keyword evidence="1" id="KW-0732">Signal</keyword>